<evidence type="ECO:0000313" key="4">
    <source>
        <dbReference type="Proteomes" id="UP000034325"/>
    </source>
</evidence>
<organism evidence="3 4">
    <name type="scientific">Candidatus Woesebacteria bacterium GW2011_GWA1_39_12</name>
    <dbReference type="NCBI Taxonomy" id="1618549"/>
    <lineage>
        <taxon>Bacteria</taxon>
        <taxon>Candidatus Woeseibacteriota</taxon>
    </lineage>
</organism>
<dbReference type="InterPro" id="IPR001451">
    <property type="entry name" value="Hexapep"/>
</dbReference>
<dbReference type="Proteomes" id="UP000034325">
    <property type="component" value="Unassembled WGS sequence"/>
</dbReference>
<protein>
    <submittedName>
        <fullName evidence="3">Acetyltransferase</fullName>
    </submittedName>
</protein>
<sequence>VEIKDYVFIGPRAIILPGVSIGRGAVVAAGAVVTKNVPDFAIVGGVPAKVIGERKNKNLNYRLGRARLFQ</sequence>
<dbReference type="GO" id="GO:0016740">
    <property type="term" value="F:transferase activity"/>
    <property type="evidence" value="ECO:0007669"/>
    <property type="project" value="UniProtKB-KW"/>
</dbReference>
<dbReference type="InterPro" id="IPR018357">
    <property type="entry name" value="Hexapep_transf_CS"/>
</dbReference>
<dbReference type="AlphaFoldDB" id="A0A0G0Q437"/>
<dbReference type="PANTHER" id="PTHR43300">
    <property type="entry name" value="ACETYLTRANSFERASE"/>
    <property type="match status" value="1"/>
</dbReference>
<keyword evidence="1 3" id="KW-0808">Transferase</keyword>
<dbReference type="SUPFAM" id="SSF51161">
    <property type="entry name" value="Trimeric LpxA-like enzymes"/>
    <property type="match status" value="1"/>
</dbReference>
<evidence type="ECO:0000313" key="3">
    <source>
        <dbReference type="EMBL" id="KKQ96441.1"/>
    </source>
</evidence>
<dbReference type="PROSITE" id="PS00101">
    <property type="entry name" value="HEXAPEP_TRANSFERASES"/>
    <property type="match status" value="1"/>
</dbReference>
<accession>A0A0G0Q437</accession>
<dbReference type="EMBL" id="LBWA01000031">
    <property type="protein sequence ID" value="KKQ96441.1"/>
    <property type="molecule type" value="Genomic_DNA"/>
</dbReference>
<dbReference type="Pfam" id="PF00132">
    <property type="entry name" value="Hexapep"/>
    <property type="match status" value="1"/>
</dbReference>
<dbReference type="InterPro" id="IPR011004">
    <property type="entry name" value="Trimer_LpxA-like_sf"/>
</dbReference>
<feature type="non-terminal residue" evidence="3">
    <location>
        <position position="1"/>
    </location>
</feature>
<keyword evidence="2" id="KW-0677">Repeat</keyword>
<gene>
    <name evidence="3" type="ORF">UT23_C0031G0001</name>
</gene>
<dbReference type="Gene3D" id="2.160.10.10">
    <property type="entry name" value="Hexapeptide repeat proteins"/>
    <property type="match status" value="1"/>
</dbReference>
<comment type="caution">
    <text evidence="3">The sequence shown here is derived from an EMBL/GenBank/DDBJ whole genome shotgun (WGS) entry which is preliminary data.</text>
</comment>
<evidence type="ECO:0000256" key="1">
    <source>
        <dbReference type="ARBA" id="ARBA00022679"/>
    </source>
</evidence>
<name>A0A0G0Q437_9BACT</name>
<evidence type="ECO:0000256" key="2">
    <source>
        <dbReference type="ARBA" id="ARBA00022737"/>
    </source>
</evidence>
<reference evidence="3 4" key="1">
    <citation type="journal article" date="2015" name="Nature">
        <title>rRNA introns, odd ribosomes, and small enigmatic genomes across a large radiation of phyla.</title>
        <authorList>
            <person name="Brown C.T."/>
            <person name="Hug L.A."/>
            <person name="Thomas B.C."/>
            <person name="Sharon I."/>
            <person name="Castelle C.J."/>
            <person name="Singh A."/>
            <person name="Wilkins M.J."/>
            <person name="Williams K.H."/>
            <person name="Banfield J.F."/>
        </authorList>
    </citation>
    <scope>NUCLEOTIDE SEQUENCE [LARGE SCALE GENOMIC DNA]</scope>
</reference>
<proteinExistence type="predicted"/>
<dbReference type="InterPro" id="IPR050179">
    <property type="entry name" value="Trans_hexapeptide_repeat"/>
</dbReference>